<reference evidence="3 4" key="1">
    <citation type="submission" date="2023-10" db="EMBL/GenBank/DDBJ databases">
        <title>Rubellicoccus peritrichatus gen. nov., sp. nov., isolated from an algae of coral reef tank.</title>
        <authorList>
            <person name="Luo J."/>
        </authorList>
    </citation>
    <scope>NUCLEOTIDE SEQUENCE [LARGE SCALE GENOMIC DNA]</scope>
    <source>
        <strain evidence="3 4">CR14</strain>
    </source>
</reference>
<dbReference type="SUPFAM" id="SSF51735">
    <property type="entry name" value="NAD(P)-binding Rossmann-fold domains"/>
    <property type="match status" value="1"/>
</dbReference>
<dbReference type="InterPro" id="IPR002347">
    <property type="entry name" value="SDR_fam"/>
</dbReference>
<dbReference type="EMBL" id="CP136920">
    <property type="protein sequence ID" value="WOO39874.1"/>
    <property type="molecule type" value="Genomic_DNA"/>
</dbReference>
<comment type="similarity">
    <text evidence="1">Belongs to the short-chain dehydrogenases/reductases (SDR) family.</text>
</comment>
<evidence type="ECO:0000256" key="2">
    <source>
        <dbReference type="ARBA" id="ARBA00023002"/>
    </source>
</evidence>
<keyword evidence="2 3" id="KW-0560">Oxidoreductase</keyword>
<name>A0AAQ3LD75_9BACT</name>
<dbReference type="EC" id="1.-.-.-" evidence="3"/>
<dbReference type="Pfam" id="PF00106">
    <property type="entry name" value="adh_short"/>
    <property type="match status" value="1"/>
</dbReference>
<proteinExistence type="inferred from homology"/>
<evidence type="ECO:0000313" key="3">
    <source>
        <dbReference type="EMBL" id="WOO39874.1"/>
    </source>
</evidence>
<dbReference type="CDD" id="cd05233">
    <property type="entry name" value="SDR_c"/>
    <property type="match status" value="1"/>
</dbReference>
<protein>
    <submittedName>
        <fullName evidence="3">SDR family oxidoreductase</fullName>
        <ecNumber evidence="3">1.-.-.-</ecNumber>
    </submittedName>
</protein>
<dbReference type="RefSeq" id="WP_317831914.1">
    <property type="nucleotide sequence ID" value="NZ_CP136920.1"/>
</dbReference>
<gene>
    <name evidence="3" type="ORF">RZN69_14710</name>
</gene>
<dbReference type="KEGG" id="puo:RZN69_14710"/>
<dbReference type="AlphaFoldDB" id="A0AAQ3LD75"/>
<dbReference type="GO" id="GO:0016491">
    <property type="term" value="F:oxidoreductase activity"/>
    <property type="evidence" value="ECO:0007669"/>
    <property type="project" value="UniProtKB-KW"/>
</dbReference>
<dbReference type="PANTHER" id="PTHR43391:SF94">
    <property type="entry name" value="OXIDOREDUCTASE-RELATED"/>
    <property type="match status" value="1"/>
</dbReference>
<dbReference type="Gene3D" id="3.40.50.720">
    <property type="entry name" value="NAD(P)-binding Rossmann-like Domain"/>
    <property type="match status" value="1"/>
</dbReference>
<organism evidence="3 4">
    <name type="scientific">Rubellicoccus peritrichatus</name>
    <dbReference type="NCBI Taxonomy" id="3080537"/>
    <lineage>
        <taxon>Bacteria</taxon>
        <taxon>Pseudomonadati</taxon>
        <taxon>Verrucomicrobiota</taxon>
        <taxon>Opitutia</taxon>
        <taxon>Puniceicoccales</taxon>
        <taxon>Cerasicoccaceae</taxon>
        <taxon>Rubellicoccus</taxon>
    </lineage>
</organism>
<keyword evidence="4" id="KW-1185">Reference proteome</keyword>
<dbReference type="InterPro" id="IPR036291">
    <property type="entry name" value="NAD(P)-bd_dom_sf"/>
</dbReference>
<dbReference type="PANTHER" id="PTHR43391">
    <property type="entry name" value="RETINOL DEHYDROGENASE-RELATED"/>
    <property type="match status" value="1"/>
</dbReference>
<dbReference type="PRINTS" id="PR00081">
    <property type="entry name" value="GDHRDH"/>
</dbReference>
<evidence type="ECO:0000256" key="1">
    <source>
        <dbReference type="ARBA" id="ARBA00006484"/>
    </source>
</evidence>
<dbReference type="Proteomes" id="UP001304300">
    <property type="component" value="Chromosome"/>
</dbReference>
<sequence>MKKNILIVGASRGIGAAVARFYDAKDDNIFSVSRTPSAIGEWIEADISKPEGIEKVITTVSTRRIDALLFMGGVWEQEAFSDGYDFRKSPFEETQFVINVNLIAPIEITKGLLNNLKQSENPRAIYMGSISGLELCPSPEVANSASKFGLRGSIQALRCGLKEEGIGFTVINPGLVATEEVIEDMNSGRTPTQNPIPLADVIQAVDWILGLSKFTEVGDVNLMQK</sequence>
<accession>A0AAQ3LD75</accession>
<evidence type="ECO:0000313" key="4">
    <source>
        <dbReference type="Proteomes" id="UP001304300"/>
    </source>
</evidence>